<sequence length="259" mass="28833">MNMRRHTINFLAGLAGTLLLSSGSHAAPTAQAKSSATMPSYIDGVMPVMDQGIWVHGLLDEFEGRLAGQNSSFRWDGEAWVGGDYNRLWLRSEGTVSKGRMGDGDQEVLYSRAVSSYFDVQGGVRVDLDSGPTRTWAALGIQGLSLYQFELQATGYVSDQGRFAARFEGSYDILLTNRLILQPQIELNLYSKADPARGNGAGISDIDTGLRLRYEIWREFAPYIAMTYDGYFQQARRFARERDDSGGNLRLTIGIRSWF</sequence>
<dbReference type="GO" id="GO:0005507">
    <property type="term" value="F:copper ion binding"/>
    <property type="evidence" value="ECO:0007669"/>
    <property type="project" value="InterPro"/>
</dbReference>
<dbReference type="EMBL" id="CBLX010000016">
    <property type="protein sequence ID" value="CDG40367.1"/>
    <property type="molecule type" value="Genomic_DNA"/>
</dbReference>
<feature type="chain" id="PRO_5001589323" evidence="1">
    <location>
        <begin position="27"/>
        <end position="259"/>
    </location>
</feature>
<dbReference type="AlphaFoldDB" id="A0A060QLI1"/>
<keyword evidence="1" id="KW-0732">Signal</keyword>
<organism evidence="2 3">
    <name type="scientific">Asaia bogorensis</name>
    <dbReference type="NCBI Taxonomy" id="91915"/>
    <lineage>
        <taxon>Bacteria</taxon>
        <taxon>Pseudomonadati</taxon>
        <taxon>Pseudomonadota</taxon>
        <taxon>Alphaproteobacteria</taxon>
        <taxon>Acetobacterales</taxon>
        <taxon>Acetobacteraceae</taxon>
        <taxon>Asaia</taxon>
    </lineage>
</organism>
<dbReference type="RefSeq" id="WP_152530164.1">
    <property type="nucleotide sequence ID" value="NZ_CBLX010000016.1"/>
</dbReference>
<dbReference type="eggNOG" id="COG3667">
    <property type="taxonomic scope" value="Bacteria"/>
</dbReference>
<feature type="signal peptide" evidence="1">
    <location>
        <begin position="1"/>
        <end position="26"/>
    </location>
</feature>
<name>A0A060QLI1_9PROT</name>
<evidence type="ECO:0000313" key="2">
    <source>
        <dbReference type="EMBL" id="CDG40367.1"/>
    </source>
</evidence>
<dbReference type="PROSITE" id="PS51318">
    <property type="entry name" value="TAT"/>
    <property type="match status" value="1"/>
</dbReference>
<reference evidence="2 3" key="1">
    <citation type="journal article" date="2014" name="Genome Biol. Evol.">
        <title>Acetic acid bacteria genomes reveal functional traits for adaptation to life in insect guts.</title>
        <authorList>
            <person name="Chouaia B."/>
            <person name="Gaiarsa S."/>
            <person name="Crotti E."/>
            <person name="Comandatore F."/>
            <person name="Degli Esposti M."/>
            <person name="Ricci I."/>
            <person name="Alma A."/>
            <person name="Favia G."/>
            <person name="Bandi C."/>
            <person name="Daffonchio D."/>
        </authorList>
    </citation>
    <scope>NUCLEOTIDE SEQUENCE [LARGE SCALE GENOMIC DNA]</scope>
    <source>
        <strain evidence="2 3">SF2.1</strain>
    </source>
</reference>
<protein>
    <submittedName>
        <fullName evidence="2">Copper resistance protein B</fullName>
    </submittedName>
</protein>
<dbReference type="GO" id="GO:0006878">
    <property type="term" value="P:intracellular copper ion homeostasis"/>
    <property type="evidence" value="ECO:0007669"/>
    <property type="project" value="InterPro"/>
</dbReference>
<dbReference type="InterPro" id="IPR007939">
    <property type="entry name" value="Cu-R_B_prcur"/>
</dbReference>
<evidence type="ECO:0000256" key="1">
    <source>
        <dbReference type="SAM" id="SignalP"/>
    </source>
</evidence>
<comment type="caution">
    <text evidence="2">The sequence shown here is derived from an EMBL/GenBank/DDBJ whole genome shotgun (WGS) entry which is preliminary data.</text>
</comment>
<evidence type="ECO:0000313" key="3">
    <source>
        <dbReference type="Proteomes" id="UP000027583"/>
    </source>
</evidence>
<accession>A0A060QLI1</accession>
<dbReference type="Proteomes" id="UP000027583">
    <property type="component" value="Unassembled WGS sequence"/>
</dbReference>
<proteinExistence type="predicted"/>
<reference evidence="2 3" key="2">
    <citation type="journal article" date="2014" name="PLoS ONE">
        <title>Evolution of mitochondria reconstructed from the energy metabolism of living bacteria.</title>
        <authorList>
            <person name="Degli Esposti M."/>
            <person name="Chouaia B."/>
            <person name="Comandatore F."/>
            <person name="Crotti E."/>
            <person name="Sassera D."/>
            <person name="Lievens P.M."/>
            <person name="Daffonchio D."/>
            <person name="Bandi C."/>
        </authorList>
    </citation>
    <scope>NUCLEOTIDE SEQUENCE [LARGE SCALE GENOMIC DNA]</scope>
    <source>
        <strain evidence="2 3">SF2.1</strain>
    </source>
</reference>
<dbReference type="InterPro" id="IPR006311">
    <property type="entry name" value="TAT_signal"/>
</dbReference>
<dbReference type="Pfam" id="PF05275">
    <property type="entry name" value="CopB"/>
    <property type="match status" value="1"/>
</dbReference>
<dbReference type="GO" id="GO:0009279">
    <property type="term" value="C:cell outer membrane"/>
    <property type="evidence" value="ECO:0007669"/>
    <property type="project" value="InterPro"/>
</dbReference>
<gene>
    <name evidence="2" type="ORF">ASAP_2322</name>
</gene>